<dbReference type="InterPro" id="IPR032687">
    <property type="entry name" value="AraC-type_N"/>
</dbReference>
<dbReference type="RefSeq" id="WP_345199509.1">
    <property type="nucleotide sequence ID" value="NZ_BAABFL010000481.1"/>
</dbReference>
<dbReference type="Pfam" id="PF12625">
    <property type="entry name" value="Arabinose_bd"/>
    <property type="match status" value="1"/>
</dbReference>
<evidence type="ECO:0000313" key="7">
    <source>
        <dbReference type="Proteomes" id="UP001500604"/>
    </source>
</evidence>
<keyword evidence="3" id="KW-0804">Transcription</keyword>
<keyword evidence="2" id="KW-0238">DNA-binding</keyword>
<keyword evidence="1" id="KW-0805">Transcription regulation</keyword>
<comment type="caution">
    <text evidence="6">The sequence shown here is derived from an EMBL/GenBank/DDBJ whole genome shotgun (WGS) entry which is preliminary data.</text>
</comment>
<keyword evidence="7" id="KW-1185">Reference proteome</keyword>
<dbReference type="PRINTS" id="PR00032">
    <property type="entry name" value="HTHARAC"/>
</dbReference>
<dbReference type="PANTHER" id="PTHR47894:SF1">
    <property type="entry name" value="HTH-TYPE TRANSCRIPTIONAL REGULATOR VQSM"/>
    <property type="match status" value="1"/>
</dbReference>
<dbReference type="Proteomes" id="UP001500604">
    <property type="component" value="Unassembled WGS sequence"/>
</dbReference>
<evidence type="ECO:0000256" key="2">
    <source>
        <dbReference type="ARBA" id="ARBA00023125"/>
    </source>
</evidence>
<dbReference type="SUPFAM" id="SSF46689">
    <property type="entry name" value="Homeodomain-like"/>
    <property type="match status" value="1"/>
</dbReference>
<dbReference type="SMART" id="SM00342">
    <property type="entry name" value="HTH_ARAC"/>
    <property type="match status" value="1"/>
</dbReference>
<dbReference type="PANTHER" id="PTHR47894">
    <property type="entry name" value="HTH-TYPE TRANSCRIPTIONAL REGULATOR GADX"/>
    <property type="match status" value="1"/>
</dbReference>
<accession>A0ABP8VC79</accession>
<gene>
    <name evidence="6" type="ORF">GCM10023116_51240</name>
</gene>
<sequence length="355" mass="39867">MSELKDAGILVRMAHQAFMNAGIDPTPIYKRCNITAQLLADQRTRTPHHAQTLFWQACEDVTGDPLIGLHLGENTPLFRGQVLEYLFLSSHTFEEGLQRALRYQRLLSDAICGRLEITDDRCALVVAPTTGDAVSIRHLSDSIMLGVIRFFQHVTDGAFKPLAITFSHEGVGDDSEYQRVFGCPVSFGDEADELVFDPAVLSYRSLHAEPELMRAHEQVASEQMARLEKQDVVMAVTRVIGELLDSGQVSLESVAERLEITARTLRSRLAEAETSFNQLLAGYRSNLARRLLARTDESIDEIVYLTGFSEPSTFYRAFKRWTGLTPIEYRRSKRRERAAARKVPAKANRPEEAPA</sequence>
<name>A0ABP8VC79_9GAMM</name>
<evidence type="ECO:0000313" key="6">
    <source>
        <dbReference type="EMBL" id="GAA4652840.1"/>
    </source>
</evidence>
<organism evidence="6 7">
    <name type="scientific">Kistimonas scapharcae</name>
    <dbReference type="NCBI Taxonomy" id="1036133"/>
    <lineage>
        <taxon>Bacteria</taxon>
        <taxon>Pseudomonadati</taxon>
        <taxon>Pseudomonadota</taxon>
        <taxon>Gammaproteobacteria</taxon>
        <taxon>Oceanospirillales</taxon>
        <taxon>Endozoicomonadaceae</taxon>
        <taxon>Kistimonas</taxon>
    </lineage>
</organism>
<protein>
    <submittedName>
        <fullName evidence="6">AraC family transcriptional regulator</fullName>
    </submittedName>
</protein>
<dbReference type="PROSITE" id="PS01124">
    <property type="entry name" value="HTH_ARAC_FAMILY_2"/>
    <property type="match status" value="1"/>
</dbReference>
<feature type="region of interest" description="Disordered" evidence="4">
    <location>
        <begin position="333"/>
        <end position="355"/>
    </location>
</feature>
<dbReference type="InterPro" id="IPR020449">
    <property type="entry name" value="Tscrpt_reg_AraC-type_HTH"/>
</dbReference>
<dbReference type="Gene3D" id="1.10.10.60">
    <property type="entry name" value="Homeodomain-like"/>
    <property type="match status" value="1"/>
</dbReference>
<evidence type="ECO:0000256" key="1">
    <source>
        <dbReference type="ARBA" id="ARBA00023015"/>
    </source>
</evidence>
<evidence type="ECO:0000256" key="4">
    <source>
        <dbReference type="SAM" id="MobiDB-lite"/>
    </source>
</evidence>
<dbReference type="InterPro" id="IPR018060">
    <property type="entry name" value="HTH_AraC"/>
</dbReference>
<dbReference type="EMBL" id="BAABFL010000481">
    <property type="protein sequence ID" value="GAA4652840.1"/>
    <property type="molecule type" value="Genomic_DNA"/>
</dbReference>
<proteinExistence type="predicted"/>
<reference evidence="7" key="1">
    <citation type="journal article" date="2019" name="Int. J. Syst. Evol. Microbiol.">
        <title>The Global Catalogue of Microorganisms (GCM) 10K type strain sequencing project: providing services to taxonomists for standard genome sequencing and annotation.</title>
        <authorList>
            <consortium name="The Broad Institute Genomics Platform"/>
            <consortium name="The Broad Institute Genome Sequencing Center for Infectious Disease"/>
            <person name="Wu L."/>
            <person name="Ma J."/>
        </authorList>
    </citation>
    <scope>NUCLEOTIDE SEQUENCE [LARGE SCALE GENOMIC DNA]</scope>
    <source>
        <strain evidence="7">JCM 17805</strain>
    </source>
</reference>
<evidence type="ECO:0000256" key="3">
    <source>
        <dbReference type="ARBA" id="ARBA00023163"/>
    </source>
</evidence>
<feature type="domain" description="HTH araC/xylS-type" evidence="5">
    <location>
        <begin position="234"/>
        <end position="332"/>
    </location>
</feature>
<evidence type="ECO:0000259" key="5">
    <source>
        <dbReference type="PROSITE" id="PS01124"/>
    </source>
</evidence>
<dbReference type="InterPro" id="IPR009057">
    <property type="entry name" value="Homeodomain-like_sf"/>
</dbReference>
<dbReference type="Pfam" id="PF12833">
    <property type="entry name" value="HTH_18"/>
    <property type="match status" value="1"/>
</dbReference>